<protein>
    <recommendedName>
        <fullName evidence="6">EML-like second beta-propeller domain-containing protein</fullName>
    </recommendedName>
</protein>
<evidence type="ECO:0000259" key="6">
    <source>
        <dbReference type="Pfam" id="PF23414"/>
    </source>
</evidence>
<keyword evidence="9" id="KW-1185">Reference proteome</keyword>
<feature type="coiled-coil region" evidence="4">
    <location>
        <begin position="1095"/>
        <end position="1122"/>
    </location>
</feature>
<dbReference type="VEuPathDB" id="FungiDB:SeMB42_g05538"/>
<dbReference type="InterPro" id="IPR011047">
    <property type="entry name" value="Quinoprotein_ADH-like_sf"/>
</dbReference>
<feature type="region of interest" description="Disordered" evidence="5">
    <location>
        <begin position="51"/>
        <end position="86"/>
    </location>
</feature>
<dbReference type="PANTHER" id="PTHR32215">
    <property type="entry name" value="CILIA- AND FLAGELLA-ASSOCIATED PROTEIN 57"/>
    <property type="match status" value="1"/>
</dbReference>
<dbReference type="Gene3D" id="1.10.287.1490">
    <property type="match status" value="1"/>
</dbReference>
<dbReference type="Proteomes" id="UP000317494">
    <property type="component" value="Unassembled WGS sequence"/>
</dbReference>
<feature type="domain" description="EML-like second beta-propeller" evidence="6">
    <location>
        <begin position="473"/>
        <end position="747"/>
    </location>
</feature>
<dbReference type="EMBL" id="QEAN01000268">
    <property type="protein sequence ID" value="TPX41520.1"/>
    <property type="molecule type" value="Genomic_DNA"/>
</dbReference>
<proteinExistence type="predicted"/>
<evidence type="ECO:0000256" key="4">
    <source>
        <dbReference type="SAM" id="Coils"/>
    </source>
</evidence>
<dbReference type="Gene3D" id="2.130.10.10">
    <property type="entry name" value="YVTN repeat-like/Quinoprotein amine dehydrogenase"/>
    <property type="match status" value="2"/>
</dbReference>
<dbReference type="PROSITE" id="PS50294">
    <property type="entry name" value="WD_REPEATS_REGION"/>
    <property type="match status" value="1"/>
</dbReference>
<evidence type="ECO:0000313" key="7">
    <source>
        <dbReference type="EMBL" id="TPX41520.1"/>
    </source>
</evidence>
<feature type="region of interest" description="Disordered" evidence="5">
    <location>
        <begin position="1232"/>
        <end position="1275"/>
    </location>
</feature>
<evidence type="ECO:0000256" key="5">
    <source>
        <dbReference type="SAM" id="MobiDB-lite"/>
    </source>
</evidence>
<dbReference type="PROSITE" id="PS50082">
    <property type="entry name" value="WD_REPEATS_2"/>
    <property type="match status" value="2"/>
</dbReference>
<dbReference type="InterPro" id="IPR015943">
    <property type="entry name" value="WD40/YVTN_repeat-like_dom_sf"/>
</dbReference>
<feature type="repeat" description="WD" evidence="3">
    <location>
        <begin position="465"/>
        <end position="506"/>
    </location>
</feature>
<dbReference type="SUPFAM" id="SSF50998">
    <property type="entry name" value="Quinoprotein alcohol dehydrogenase-like"/>
    <property type="match status" value="1"/>
</dbReference>
<accession>A0A507D8S8</accession>
<keyword evidence="1 3" id="KW-0853">WD repeat</keyword>
<feature type="repeat" description="WD" evidence="3">
    <location>
        <begin position="588"/>
        <end position="629"/>
    </location>
</feature>
<evidence type="ECO:0000313" key="9">
    <source>
        <dbReference type="Proteomes" id="UP000317494"/>
    </source>
</evidence>
<name>A0A507D8S8_9FUNG</name>
<dbReference type="InterPro" id="IPR036322">
    <property type="entry name" value="WD40_repeat_dom_sf"/>
</dbReference>
<dbReference type="InterPro" id="IPR052993">
    <property type="entry name" value="CFA-57"/>
</dbReference>
<sequence length="1291" mass="143816">MSVASVAYSHVYGIKSEIRDNILYLDDNTVIYPAGNNIIISNFEQHTQRFVPGSSSSSSTLPISLSPSGPAASHPPHTANVTNPSAPANSEYGGGFSCLTVSPDSNLFAIAERGCAGAGNSASSGGNASLQGLVSRPPTIHVYDVHSFRKRKTLVPASETFLSREFTHMHFSPDSKFLVAQLGPPDHILHYFAWEKGKVISSIPVGGPKPANLKTSADGQQFQQSGPCQQGEKTIRQVTVHPSDGTLVCVSGDNGLFAVYRYADASFGDVEVRGMPAEQDYRTHCWITPDRIAVGTGTGIVYVLEDFATCQIISTTLESVESIIALTSPMGFVVGGKGGPLLIYEWVSAGTMIHHQHPVIAPKRGAPTKSAVMVKDVLANMQKVVEDGYHLTKAVPLPDNELWGIRTMTMSASQLSLLAELENNQILKLSFTPPDECENTLMAAGEASMQSANNTVSAAFRALSQPFHHGAITGLDLCCRKPLVATCSSDKSIRLWNYLSGQVDLVRYFPDEPFSVSLHPSGLYVLAGFSDKLRLMNVLMDDLRLYKEFAVRACREVRFSNGGHLFAAAHGNAIQVFNTWTFDIVAVLKGHNGKVRSLHWTPDDQFLVSAGSDGAVYTWSVLDSKRESEHILKGCGYSSAVCTSNGKKIYAVGSDRMLKQITDSAVTCEIDCGLVLTQIILSHSGRMMFAGTSSGTVRSMKYPLSGDASDYQEHEAHSGAVTRFRVSYDDQFLFSTGEDGCLYQFRVSNRDDRGIKRERGLQFADEILITKSDMEEKAASTLELQRSLEELKLEHEYQIRLRDMSFGERLKDVSEKHAQEIESLKISTSILRGEKDKEEARHDDEADDQRAMHANELHDLETKFSTELMAEFDKFAKLQVEATAMQNEWDAQIAQFDIQTREDLAACSSTYESRLSKKVAEITKLQEELGTLQREHAETSKHLEEEGDAESESLIQKYERKLRSEREEGARLKGENGIMRKKFLTLSKDIEDHRQEIARLREEEKRLRTIVANLEKDAAVLKKEMGERDENIQEGERRMYDLKKKNQELEKFKFVLDFRIKELKEQVEPREQDISRMRDGIEEINVQLGRLASHKQKIEESIQTLLAELSQLRHEYTTEQKRARDVSHRIRSFRSELMEAVQYIQDPDKLRKSISHISTKYGKPAKGPHTAPLDPAVEHELTTHNADLWSHVKHLRAQVVAANEAYHKDHGKAIHENKALLEEINVLRRAAIADQSDRPARAPDASSSGPRRRYRTRPGLRLPPVAPNADGNGWPAMIVQNAVSKTASNKY</sequence>
<evidence type="ECO:0000256" key="2">
    <source>
        <dbReference type="ARBA" id="ARBA00022737"/>
    </source>
</evidence>
<dbReference type="SUPFAM" id="SSF50978">
    <property type="entry name" value="WD40 repeat-like"/>
    <property type="match status" value="1"/>
</dbReference>
<feature type="compositionally biased region" description="Low complexity" evidence="5">
    <location>
        <begin position="52"/>
        <end position="77"/>
    </location>
</feature>
<evidence type="ECO:0000313" key="8">
    <source>
        <dbReference type="EMBL" id="TPX47757.1"/>
    </source>
</evidence>
<dbReference type="EMBL" id="QEAM01000069">
    <property type="protein sequence ID" value="TPX47757.1"/>
    <property type="molecule type" value="Genomic_DNA"/>
</dbReference>
<dbReference type="FunFam" id="2.130.10.10:FF:000271">
    <property type="entry name" value="cilia- and flagella-associated protein 57"/>
    <property type="match status" value="1"/>
</dbReference>
<dbReference type="InterPro" id="IPR001680">
    <property type="entry name" value="WD40_rpt"/>
</dbReference>
<evidence type="ECO:0000256" key="3">
    <source>
        <dbReference type="PROSITE-ProRule" id="PRU00221"/>
    </source>
</evidence>
<organism evidence="8 10">
    <name type="scientific">Synchytrium endobioticum</name>
    <dbReference type="NCBI Taxonomy" id="286115"/>
    <lineage>
        <taxon>Eukaryota</taxon>
        <taxon>Fungi</taxon>
        <taxon>Fungi incertae sedis</taxon>
        <taxon>Chytridiomycota</taxon>
        <taxon>Chytridiomycota incertae sedis</taxon>
        <taxon>Chytridiomycetes</taxon>
        <taxon>Synchytriales</taxon>
        <taxon>Synchytriaceae</taxon>
        <taxon>Synchytrium</taxon>
    </lineage>
</organism>
<dbReference type="InterPro" id="IPR055442">
    <property type="entry name" value="Beta-prop_EML-like_2nd"/>
</dbReference>
<gene>
    <name evidence="8" type="ORF">SeLEV6574_g02458</name>
    <name evidence="7" type="ORF">SeMB42_g05538</name>
</gene>
<evidence type="ECO:0000256" key="1">
    <source>
        <dbReference type="ARBA" id="ARBA00022574"/>
    </source>
</evidence>
<evidence type="ECO:0000313" key="10">
    <source>
        <dbReference type="Proteomes" id="UP000320475"/>
    </source>
</evidence>
<keyword evidence="2" id="KW-0677">Repeat</keyword>
<dbReference type="PANTHER" id="PTHR32215:SF0">
    <property type="entry name" value="CILIA- AND FLAGELLA-ASSOCIATED PROTEIN 57"/>
    <property type="match status" value="1"/>
</dbReference>
<dbReference type="Pfam" id="PF23414">
    <property type="entry name" value="Beta-prop_EML_2"/>
    <property type="match status" value="1"/>
</dbReference>
<comment type="caution">
    <text evidence="8">The sequence shown here is derived from an EMBL/GenBank/DDBJ whole genome shotgun (WGS) entry which is preliminary data.</text>
</comment>
<reference evidence="9 10" key="1">
    <citation type="journal article" date="2019" name="Sci. Rep.">
        <title>Comparative genomics of chytrid fungi reveal insights into the obligate biotrophic and pathogenic lifestyle of Synchytrium endobioticum.</title>
        <authorList>
            <person name="van de Vossenberg B.T.L.H."/>
            <person name="Warris S."/>
            <person name="Nguyen H.D.T."/>
            <person name="van Gent-Pelzer M.P.E."/>
            <person name="Joly D.L."/>
            <person name="van de Geest H.C."/>
            <person name="Bonants P.J.M."/>
            <person name="Smith D.S."/>
            <person name="Levesque C.A."/>
            <person name="van der Lee T.A.J."/>
        </authorList>
    </citation>
    <scope>NUCLEOTIDE SEQUENCE [LARGE SCALE GENOMIC DNA]</scope>
    <source>
        <strain evidence="8 10">LEV6574</strain>
        <strain evidence="7 9">MB42</strain>
    </source>
</reference>
<dbReference type="OrthoDB" id="10251741at2759"/>
<dbReference type="SMART" id="SM00320">
    <property type="entry name" value="WD40"/>
    <property type="match status" value="7"/>
</dbReference>
<keyword evidence="4" id="KW-0175">Coiled coil</keyword>
<dbReference type="Proteomes" id="UP000320475">
    <property type="component" value="Unassembled WGS sequence"/>
</dbReference>
<feature type="coiled-coil region" evidence="4">
    <location>
        <begin position="915"/>
        <end position="1031"/>
    </location>
</feature>
<dbReference type="STRING" id="286115.A0A507D8S8"/>